<dbReference type="Proteomes" id="UP000824002">
    <property type="component" value="Unassembled WGS sequence"/>
</dbReference>
<proteinExistence type="predicted"/>
<organism evidence="2 3">
    <name type="scientific">Candidatus Merdivicinus excrementipullorum</name>
    <dbReference type="NCBI Taxonomy" id="2840867"/>
    <lineage>
        <taxon>Bacteria</taxon>
        <taxon>Bacillati</taxon>
        <taxon>Bacillota</taxon>
        <taxon>Clostridia</taxon>
        <taxon>Eubacteriales</taxon>
        <taxon>Oscillospiraceae</taxon>
        <taxon>Oscillospiraceae incertae sedis</taxon>
        <taxon>Candidatus Merdivicinus</taxon>
    </lineage>
</organism>
<reference evidence="2" key="2">
    <citation type="journal article" date="2021" name="PeerJ">
        <title>Extensive microbial diversity within the chicken gut microbiome revealed by metagenomics and culture.</title>
        <authorList>
            <person name="Gilroy R."/>
            <person name="Ravi A."/>
            <person name="Getino M."/>
            <person name="Pursley I."/>
            <person name="Horton D.L."/>
            <person name="Alikhan N.F."/>
            <person name="Baker D."/>
            <person name="Gharbi K."/>
            <person name="Hall N."/>
            <person name="Watson M."/>
            <person name="Adriaenssens E.M."/>
            <person name="Foster-Nyarko E."/>
            <person name="Jarju S."/>
            <person name="Secka A."/>
            <person name="Antonio M."/>
            <person name="Oren A."/>
            <person name="Chaudhuri R.R."/>
            <person name="La Ragione R."/>
            <person name="Hildebrand F."/>
            <person name="Pallen M.J."/>
        </authorList>
    </citation>
    <scope>NUCLEOTIDE SEQUENCE</scope>
    <source>
        <strain evidence="2">CHK199-13235</strain>
    </source>
</reference>
<accession>A0A9D1FLB1</accession>
<dbReference type="SUPFAM" id="SSF56219">
    <property type="entry name" value="DNase I-like"/>
    <property type="match status" value="1"/>
</dbReference>
<sequence length="254" mass="29040">MKIVTFNIRCDFGQDGANNFEFRKPLILKRIAEEQPDVIGFQEVLPHVQKWLRENLTGYTVVGCGRTADYQDEAMTIAVRNETSELLGLEVFWLSPTPYVPGSRYENQSECPRTCAMAIIKNQDFPGPIRVYNTHLDHIGAQARMKGLSQILRQMEDDSDKLALPSVLMGDFNAYPDSVELTPINDFVSLGLKDITAQIPLTYHNYHLGQEETGKIDYIYITEPFQVKDVRRWEDEENGVYLSDHYPICAELTL</sequence>
<gene>
    <name evidence="2" type="ORF">IAB51_04025</name>
</gene>
<dbReference type="InterPro" id="IPR036691">
    <property type="entry name" value="Endo/exonu/phosph_ase_sf"/>
</dbReference>
<dbReference type="CDD" id="cd09083">
    <property type="entry name" value="EEP-1"/>
    <property type="match status" value="1"/>
</dbReference>
<keyword evidence="2" id="KW-0378">Hydrolase</keyword>
<dbReference type="InterPro" id="IPR050410">
    <property type="entry name" value="CCR4/nocturin_mRNA_transcr"/>
</dbReference>
<dbReference type="AlphaFoldDB" id="A0A9D1FLB1"/>
<dbReference type="Gene3D" id="3.60.10.10">
    <property type="entry name" value="Endonuclease/exonuclease/phosphatase"/>
    <property type="match status" value="1"/>
</dbReference>
<keyword evidence="2" id="KW-0255">Endonuclease</keyword>
<dbReference type="PANTHER" id="PTHR12121">
    <property type="entry name" value="CARBON CATABOLITE REPRESSOR PROTEIN 4"/>
    <property type="match status" value="1"/>
</dbReference>
<reference evidence="2" key="1">
    <citation type="submission" date="2020-10" db="EMBL/GenBank/DDBJ databases">
        <authorList>
            <person name="Gilroy R."/>
        </authorList>
    </citation>
    <scope>NUCLEOTIDE SEQUENCE</scope>
    <source>
        <strain evidence="2">CHK199-13235</strain>
    </source>
</reference>
<comment type="caution">
    <text evidence="2">The sequence shown here is derived from an EMBL/GenBank/DDBJ whole genome shotgun (WGS) entry which is preliminary data.</text>
</comment>
<dbReference type="InterPro" id="IPR005135">
    <property type="entry name" value="Endo/exonuclease/phosphatase"/>
</dbReference>
<keyword evidence="2" id="KW-0540">Nuclease</keyword>
<dbReference type="GO" id="GO:0000175">
    <property type="term" value="F:3'-5'-RNA exonuclease activity"/>
    <property type="evidence" value="ECO:0007669"/>
    <property type="project" value="TreeGrafter"/>
</dbReference>
<dbReference type="EMBL" id="DVJP01000030">
    <property type="protein sequence ID" value="HIS75961.1"/>
    <property type="molecule type" value="Genomic_DNA"/>
</dbReference>
<name>A0A9D1FLB1_9FIRM</name>
<evidence type="ECO:0000259" key="1">
    <source>
        <dbReference type="Pfam" id="PF03372"/>
    </source>
</evidence>
<dbReference type="PANTHER" id="PTHR12121:SF36">
    <property type="entry name" value="ENDONUCLEASE_EXONUCLEASE_PHOSPHATASE DOMAIN-CONTAINING PROTEIN"/>
    <property type="match status" value="1"/>
</dbReference>
<evidence type="ECO:0000313" key="2">
    <source>
        <dbReference type="EMBL" id="HIS75961.1"/>
    </source>
</evidence>
<dbReference type="GO" id="GO:0004519">
    <property type="term" value="F:endonuclease activity"/>
    <property type="evidence" value="ECO:0007669"/>
    <property type="project" value="UniProtKB-KW"/>
</dbReference>
<protein>
    <submittedName>
        <fullName evidence="2">Endonuclease/exonuclease/phosphatase family protein</fullName>
    </submittedName>
</protein>
<evidence type="ECO:0000313" key="3">
    <source>
        <dbReference type="Proteomes" id="UP000824002"/>
    </source>
</evidence>
<feature type="domain" description="Endonuclease/exonuclease/phosphatase" evidence="1">
    <location>
        <begin position="4"/>
        <end position="245"/>
    </location>
</feature>
<dbReference type="Pfam" id="PF03372">
    <property type="entry name" value="Exo_endo_phos"/>
    <property type="match status" value="1"/>
</dbReference>